<protein>
    <submittedName>
        <fullName evidence="3">Cytochrome c biogenesis F</fullName>
    </submittedName>
</protein>
<gene>
    <name evidence="3" type="primary">ccmFC</name>
</gene>
<keyword evidence="1" id="KW-0472">Membrane</keyword>
<feature type="transmembrane region" description="Helical" evidence="1">
    <location>
        <begin position="38"/>
        <end position="60"/>
    </location>
</feature>
<geneLocation type="mitochondrion" evidence="3"/>
<reference evidence="3" key="1">
    <citation type="journal article" date="2016" name="Genome Biol. Evol.">
        <title>Loss of a trans-splicing nad1 intron from Geraniaceae and transfer of the maturase gene matR to the nucleus in Pelargonium.</title>
        <authorList>
            <person name="Grewe F."/>
            <person name="Zhu A."/>
            <person name="Mower J.P."/>
        </authorList>
    </citation>
    <scope>NUCLEOTIDE SEQUENCE</scope>
</reference>
<dbReference type="EMBL" id="KX824089">
    <property type="protein sequence ID" value="APD51396.1"/>
    <property type="molecule type" value="Genomic_DNA"/>
</dbReference>
<feature type="transmembrane region" description="Helical" evidence="1">
    <location>
        <begin position="7"/>
        <end position="26"/>
    </location>
</feature>
<keyword evidence="1" id="KW-0812">Transmembrane</keyword>
<accession>A0A1J0PJT4</accession>
<proteinExistence type="predicted"/>
<name>A0A1J0PJT4_9ROSI</name>
<feature type="transmembrane region" description="Helical" evidence="1">
    <location>
        <begin position="119"/>
        <end position="140"/>
    </location>
</feature>
<evidence type="ECO:0000313" key="3">
    <source>
        <dbReference type="EMBL" id="APD51396.1"/>
    </source>
</evidence>
<keyword evidence="1" id="KW-1133">Transmembrane helix</keyword>
<dbReference type="Pfam" id="PF16327">
    <property type="entry name" value="CcmF_C"/>
    <property type="match status" value="2"/>
</dbReference>
<keyword evidence="3" id="KW-0496">Mitochondrion</keyword>
<feature type="transmembrane region" description="Helical" evidence="1">
    <location>
        <begin position="349"/>
        <end position="369"/>
    </location>
</feature>
<dbReference type="PANTHER" id="PTHR36010:SF2">
    <property type="entry name" value="LOW PROTEIN: CYTOCHROME C BIOGENESIS CCMF-LIKE PROTEIN"/>
    <property type="match status" value="1"/>
</dbReference>
<evidence type="ECO:0000256" key="1">
    <source>
        <dbReference type="SAM" id="Phobius"/>
    </source>
</evidence>
<dbReference type="GO" id="GO:0017004">
    <property type="term" value="P:cytochrome complex assembly"/>
    <property type="evidence" value="ECO:0007669"/>
    <property type="project" value="InterPro"/>
</dbReference>
<dbReference type="PANTHER" id="PTHR36010">
    <property type="entry name" value="CYTOCHROME C BIOGENESIS CCMF C-TERMINAL-LIKE MITOCHONDRIAL PROTEIN-RELATED"/>
    <property type="match status" value="1"/>
</dbReference>
<feature type="transmembrane region" description="Helical" evidence="1">
    <location>
        <begin position="97"/>
        <end position="113"/>
    </location>
</feature>
<feature type="transmembrane region" description="Helical" evidence="1">
    <location>
        <begin position="198"/>
        <end position="215"/>
    </location>
</feature>
<dbReference type="InterPro" id="IPR032523">
    <property type="entry name" value="CcmF_C"/>
</dbReference>
<evidence type="ECO:0000259" key="2">
    <source>
        <dbReference type="Pfam" id="PF16327"/>
    </source>
</evidence>
<dbReference type="InterPro" id="IPR044955">
    <property type="entry name" value="CCMFC"/>
</dbReference>
<feature type="domain" description="Cytochrome c-type biogenesis protein CcmF C-terminal" evidence="2">
    <location>
        <begin position="295"/>
        <end position="365"/>
    </location>
</feature>
<dbReference type="AlphaFoldDB" id="A0A1J0PJT4"/>
<sequence length="380" mass="43274">MLQLQNFFFFITAMIVLSGTAAPILFKSFISRDVSIGAPFFNGTLIPILISVFALLVYLYSRQLLGTKAGSARVLVKTSRPILFPYIISRSSYKSRARQALFSFVLLLHFLFLEFKADFSYLESLAGVLCLLCFCTLFFLPREKLFKRADRAQLRKRRRVVCLPTKEGQLEVPALPTSPETLGFGHISYQRGKRHMNLSHGGVCIFVLGLVLSNTKKLEFTQGLSLGSELNMGKELCCLRGLDHLHGPTFHSICSNLMIYKGGAPILDHEAFLSMHSYETGKLEHFLHRWLGNKEDKEFLLSMFPEKRYFRESTSTTEVAIHTNLFTDLYAVLGTRIGGWYTTLIKLPFIFLIRIGFLLSFSGGIRGLLRDLKREKLRWN</sequence>
<feature type="domain" description="Cytochrome c-type biogenesis protein CcmF C-terminal" evidence="2">
    <location>
        <begin position="2"/>
        <end position="57"/>
    </location>
</feature>
<organism evidence="3">
    <name type="scientific">Pelargonium citronellum</name>
    <dbReference type="NCBI Taxonomy" id="73188"/>
    <lineage>
        <taxon>Eukaryota</taxon>
        <taxon>Viridiplantae</taxon>
        <taxon>Streptophyta</taxon>
        <taxon>Embryophyta</taxon>
        <taxon>Tracheophyta</taxon>
        <taxon>Spermatophyta</taxon>
        <taxon>Magnoliopsida</taxon>
        <taxon>eudicotyledons</taxon>
        <taxon>Gunneridae</taxon>
        <taxon>Pentapetalae</taxon>
        <taxon>rosids</taxon>
        <taxon>malvids</taxon>
        <taxon>Geraniales</taxon>
        <taxon>Geraniaceae</taxon>
        <taxon>Pelargonium</taxon>
    </lineage>
</organism>